<dbReference type="Proteomes" id="UP000607653">
    <property type="component" value="Unassembled WGS sequence"/>
</dbReference>
<sequence>MEEGNNADAGEITVDACRYEVNEDPCTNTEDNNDDLCNELADSTVRVLQ</sequence>
<name>A0A822ZRW2_NELNU</name>
<comment type="caution">
    <text evidence="1">The sequence shown here is derived from an EMBL/GenBank/DDBJ whole genome shotgun (WGS) entry which is preliminary data.</text>
</comment>
<evidence type="ECO:0000313" key="2">
    <source>
        <dbReference type="Proteomes" id="UP000607653"/>
    </source>
</evidence>
<organism evidence="1 2">
    <name type="scientific">Nelumbo nucifera</name>
    <name type="common">Sacred lotus</name>
    <dbReference type="NCBI Taxonomy" id="4432"/>
    <lineage>
        <taxon>Eukaryota</taxon>
        <taxon>Viridiplantae</taxon>
        <taxon>Streptophyta</taxon>
        <taxon>Embryophyta</taxon>
        <taxon>Tracheophyta</taxon>
        <taxon>Spermatophyta</taxon>
        <taxon>Magnoliopsida</taxon>
        <taxon>Proteales</taxon>
        <taxon>Nelumbonaceae</taxon>
        <taxon>Nelumbo</taxon>
    </lineage>
</organism>
<gene>
    <name evidence="1" type="ORF">HUJ06_004521</name>
</gene>
<protein>
    <submittedName>
        <fullName evidence="1">Uncharacterized protein</fullName>
    </submittedName>
</protein>
<dbReference type="EMBL" id="DUZY01000007">
    <property type="protein sequence ID" value="DAD46291.1"/>
    <property type="molecule type" value="Genomic_DNA"/>
</dbReference>
<dbReference type="AlphaFoldDB" id="A0A822ZRW2"/>
<reference evidence="1 2" key="1">
    <citation type="journal article" date="2020" name="Mol. Biol. Evol.">
        <title>Distinct Expression and Methylation Patterns for Genes with Different Fates following a Single Whole-Genome Duplication in Flowering Plants.</title>
        <authorList>
            <person name="Shi T."/>
            <person name="Rahmani R.S."/>
            <person name="Gugger P.F."/>
            <person name="Wang M."/>
            <person name="Li H."/>
            <person name="Zhang Y."/>
            <person name="Li Z."/>
            <person name="Wang Q."/>
            <person name="Van de Peer Y."/>
            <person name="Marchal K."/>
            <person name="Chen J."/>
        </authorList>
    </citation>
    <scope>NUCLEOTIDE SEQUENCE [LARGE SCALE GENOMIC DNA]</scope>
    <source>
        <tissue evidence="1">Leaf</tissue>
    </source>
</reference>
<accession>A0A822ZRW2</accession>
<keyword evidence="2" id="KW-1185">Reference proteome</keyword>
<proteinExistence type="predicted"/>
<evidence type="ECO:0000313" key="1">
    <source>
        <dbReference type="EMBL" id="DAD46291.1"/>
    </source>
</evidence>